<dbReference type="GO" id="GO:0009231">
    <property type="term" value="P:riboflavin biosynthetic process"/>
    <property type="evidence" value="ECO:0007669"/>
    <property type="project" value="InterPro"/>
</dbReference>
<keyword evidence="5 14" id="KW-0808">Transferase</keyword>
<dbReference type="GO" id="GO:0003919">
    <property type="term" value="F:FMN adenylyltransferase activity"/>
    <property type="evidence" value="ECO:0007669"/>
    <property type="project" value="UniProtKB-UniRule"/>
</dbReference>
<proteinExistence type="inferred from homology"/>
<dbReference type="NCBIfam" id="TIGR00083">
    <property type="entry name" value="ribF"/>
    <property type="match status" value="1"/>
</dbReference>
<keyword evidence="7 14" id="KW-0547">Nucleotide-binding</keyword>
<dbReference type="NCBIfam" id="NF004162">
    <property type="entry name" value="PRK05627.1-5"/>
    <property type="match status" value="1"/>
</dbReference>
<gene>
    <name evidence="16" type="primary">ribF</name>
    <name evidence="16" type="ORF">ERS852502_01906</name>
</gene>
<keyword evidence="3 14" id="KW-0285">Flavoprotein</keyword>
<dbReference type="PIRSF" id="PIRSF004491">
    <property type="entry name" value="FAD_Synth"/>
    <property type="match status" value="1"/>
</dbReference>
<dbReference type="InterPro" id="IPR002606">
    <property type="entry name" value="Riboflavin_kinase_bac"/>
</dbReference>
<protein>
    <recommendedName>
        <fullName evidence="14">Riboflavin biosynthesis protein</fullName>
    </recommendedName>
    <domain>
        <recommendedName>
            <fullName evidence="14">Riboflavin kinase</fullName>
            <ecNumber evidence="14">2.7.1.26</ecNumber>
        </recommendedName>
        <alternativeName>
            <fullName evidence="14">Flavokinase</fullName>
        </alternativeName>
    </domain>
    <domain>
        <recommendedName>
            <fullName evidence="14">FMN adenylyltransferase</fullName>
            <ecNumber evidence="14">2.7.7.2</ecNumber>
        </recommendedName>
        <alternativeName>
            <fullName evidence="14">FAD pyrophosphorylase</fullName>
        </alternativeName>
        <alternativeName>
            <fullName evidence="14">FAD synthase</fullName>
        </alternativeName>
    </domain>
</protein>
<keyword evidence="9 14" id="KW-0274">FAD</keyword>
<dbReference type="GO" id="GO:0006747">
    <property type="term" value="P:FAD biosynthetic process"/>
    <property type="evidence" value="ECO:0007669"/>
    <property type="project" value="UniProtKB-UniRule"/>
</dbReference>
<evidence type="ECO:0000256" key="13">
    <source>
        <dbReference type="ARBA" id="ARBA00049494"/>
    </source>
</evidence>
<reference evidence="16 17" key="1">
    <citation type="submission" date="2015-09" db="EMBL/GenBank/DDBJ databases">
        <authorList>
            <consortium name="Pathogen Informatics"/>
        </authorList>
    </citation>
    <scope>NUCLEOTIDE SEQUENCE [LARGE SCALE GENOMIC DNA]</scope>
    <source>
        <strain evidence="16 17">2789STDY5834889</strain>
    </source>
</reference>
<comment type="pathway">
    <text evidence="1 14">Cofactor biosynthesis; FAD biosynthesis; FAD from FMN: step 1/1.</text>
</comment>
<evidence type="ECO:0000256" key="4">
    <source>
        <dbReference type="ARBA" id="ARBA00022643"/>
    </source>
</evidence>
<dbReference type="InterPro" id="IPR015864">
    <property type="entry name" value="FAD_synthase"/>
</dbReference>
<dbReference type="SUPFAM" id="SSF82114">
    <property type="entry name" value="Riboflavin kinase-like"/>
    <property type="match status" value="1"/>
</dbReference>
<keyword evidence="10 14" id="KW-0067">ATP-binding</keyword>
<evidence type="ECO:0000256" key="10">
    <source>
        <dbReference type="ARBA" id="ARBA00022840"/>
    </source>
</evidence>
<dbReference type="GO" id="GO:0005524">
    <property type="term" value="F:ATP binding"/>
    <property type="evidence" value="ECO:0007669"/>
    <property type="project" value="UniProtKB-UniRule"/>
</dbReference>
<dbReference type="PANTHER" id="PTHR22749">
    <property type="entry name" value="RIBOFLAVIN KINASE/FMN ADENYLYLTRANSFERASE"/>
    <property type="match status" value="1"/>
</dbReference>
<dbReference type="UniPathway" id="UPA00276">
    <property type="reaction ID" value="UER00406"/>
</dbReference>
<dbReference type="RefSeq" id="WP_055172694.1">
    <property type="nucleotide sequence ID" value="NZ_CZBX01000008.1"/>
</dbReference>
<evidence type="ECO:0000256" key="7">
    <source>
        <dbReference type="ARBA" id="ARBA00022741"/>
    </source>
</evidence>
<comment type="similarity">
    <text evidence="14">Belongs to the ribF family.</text>
</comment>
<comment type="pathway">
    <text evidence="2 14">Cofactor biosynthesis; FMN biosynthesis; FMN from riboflavin (ATP route): step 1/1.</text>
</comment>
<evidence type="ECO:0000256" key="12">
    <source>
        <dbReference type="ARBA" id="ARBA00047880"/>
    </source>
</evidence>
<evidence type="ECO:0000256" key="6">
    <source>
        <dbReference type="ARBA" id="ARBA00022695"/>
    </source>
</evidence>
<keyword evidence="4 14" id="KW-0288">FMN</keyword>
<evidence type="ECO:0000256" key="3">
    <source>
        <dbReference type="ARBA" id="ARBA00022630"/>
    </source>
</evidence>
<comment type="catalytic activity">
    <reaction evidence="12 14">
        <text>riboflavin + ATP = FMN + ADP + H(+)</text>
        <dbReference type="Rhea" id="RHEA:14357"/>
        <dbReference type="ChEBI" id="CHEBI:15378"/>
        <dbReference type="ChEBI" id="CHEBI:30616"/>
        <dbReference type="ChEBI" id="CHEBI:57986"/>
        <dbReference type="ChEBI" id="CHEBI:58210"/>
        <dbReference type="ChEBI" id="CHEBI:456216"/>
        <dbReference type="EC" id="2.7.1.26"/>
    </reaction>
</comment>
<dbReference type="SMART" id="SM00904">
    <property type="entry name" value="Flavokinase"/>
    <property type="match status" value="1"/>
</dbReference>
<sequence>MQYIKGLDAFDGRNHTAVTLGKFDGLHRGHQKLLNRIMKYAQKEDCDSVVCAFDMDRDCLMTNEERRAFLEDKVDYLIEIPFTREMMEMEAEKFIDEILHKKLHASYIVVGTDFNFGHEKRGNHQMLEKYAAKYGYTVDVVEKAYYKDREISSTYIRELLLDGNIPLANKLLGYPYEITSVVEHGQQLGRTLGFPTMNLAPQEKKILPKYGVYACRVLVDGVWYGGVGNAGVKPTVAQEKRRLFEVYVYGYEGDAYGKTATVQILEFERPETKFHSVEELKDRVMKDMRYGEEYLKNHPFDER</sequence>
<accession>A0A175A132</accession>
<dbReference type="Gene3D" id="2.40.30.30">
    <property type="entry name" value="Riboflavin kinase-like"/>
    <property type="match status" value="1"/>
</dbReference>
<dbReference type="OrthoDB" id="9803667at2"/>
<keyword evidence="8 14" id="KW-0418">Kinase</keyword>
<dbReference type="PANTHER" id="PTHR22749:SF6">
    <property type="entry name" value="RIBOFLAVIN KINASE"/>
    <property type="match status" value="1"/>
</dbReference>
<dbReference type="EC" id="2.7.1.26" evidence="14"/>
<dbReference type="Gene3D" id="3.40.50.620">
    <property type="entry name" value="HUPs"/>
    <property type="match status" value="1"/>
</dbReference>
<evidence type="ECO:0000256" key="1">
    <source>
        <dbReference type="ARBA" id="ARBA00004726"/>
    </source>
</evidence>
<dbReference type="InterPro" id="IPR014729">
    <property type="entry name" value="Rossmann-like_a/b/a_fold"/>
</dbReference>
<name>A0A175A132_9FIRM</name>
<evidence type="ECO:0000256" key="8">
    <source>
        <dbReference type="ARBA" id="ARBA00022777"/>
    </source>
</evidence>
<dbReference type="EMBL" id="CZBX01000008">
    <property type="protein sequence ID" value="CUQ89140.1"/>
    <property type="molecule type" value="Genomic_DNA"/>
</dbReference>
<organism evidence="16 17">
    <name type="scientific">[Ruminococcus] torques</name>
    <dbReference type="NCBI Taxonomy" id="33039"/>
    <lineage>
        <taxon>Bacteria</taxon>
        <taxon>Bacillati</taxon>
        <taxon>Bacillota</taxon>
        <taxon>Clostridia</taxon>
        <taxon>Lachnospirales</taxon>
        <taxon>Lachnospiraceae</taxon>
        <taxon>Mediterraneibacter</taxon>
    </lineage>
</organism>
<evidence type="ECO:0000259" key="15">
    <source>
        <dbReference type="SMART" id="SM00904"/>
    </source>
</evidence>
<evidence type="ECO:0000313" key="17">
    <source>
        <dbReference type="Proteomes" id="UP000078383"/>
    </source>
</evidence>
<dbReference type="UniPathway" id="UPA00277">
    <property type="reaction ID" value="UER00407"/>
</dbReference>
<evidence type="ECO:0000256" key="9">
    <source>
        <dbReference type="ARBA" id="ARBA00022827"/>
    </source>
</evidence>
<dbReference type="CDD" id="cd02064">
    <property type="entry name" value="FAD_synthetase_N"/>
    <property type="match status" value="1"/>
</dbReference>
<evidence type="ECO:0000313" key="16">
    <source>
        <dbReference type="EMBL" id="CUQ89140.1"/>
    </source>
</evidence>
<keyword evidence="11" id="KW-0511">Multifunctional enzyme</keyword>
<dbReference type="InterPro" id="IPR015865">
    <property type="entry name" value="Riboflavin_kinase_bac/euk"/>
</dbReference>
<dbReference type="GO" id="GO:0009398">
    <property type="term" value="P:FMN biosynthetic process"/>
    <property type="evidence" value="ECO:0007669"/>
    <property type="project" value="UniProtKB-UniRule"/>
</dbReference>
<keyword evidence="6 14" id="KW-0548">Nucleotidyltransferase</keyword>
<evidence type="ECO:0000256" key="2">
    <source>
        <dbReference type="ARBA" id="ARBA00005201"/>
    </source>
</evidence>
<comment type="catalytic activity">
    <reaction evidence="13 14">
        <text>FMN + ATP + H(+) = FAD + diphosphate</text>
        <dbReference type="Rhea" id="RHEA:17237"/>
        <dbReference type="ChEBI" id="CHEBI:15378"/>
        <dbReference type="ChEBI" id="CHEBI:30616"/>
        <dbReference type="ChEBI" id="CHEBI:33019"/>
        <dbReference type="ChEBI" id="CHEBI:57692"/>
        <dbReference type="ChEBI" id="CHEBI:58210"/>
        <dbReference type="EC" id="2.7.7.2"/>
    </reaction>
</comment>
<evidence type="ECO:0000256" key="11">
    <source>
        <dbReference type="ARBA" id="ARBA00023268"/>
    </source>
</evidence>
<dbReference type="Pfam" id="PF01687">
    <property type="entry name" value="Flavokinase"/>
    <property type="match status" value="1"/>
</dbReference>
<dbReference type="Pfam" id="PF06574">
    <property type="entry name" value="FAD_syn"/>
    <property type="match status" value="1"/>
</dbReference>
<dbReference type="InterPro" id="IPR023468">
    <property type="entry name" value="Riboflavin_kinase"/>
</dbReference>
<dbReference type="GO" id="GO:0008531">
    <property type="term" value="F:riboflavin kinase activity"/>
    <property type="evidence" value="ECO:0007669"/>
    <property type="project" value="UniProtKB-UniRule"/>
</dbReference>
<dbReference type="EC" id="2.7.7.2" evidence="14"/>
<dbReference type="InterPro" id="IPR023465">
    <property type="entry name" value="Riboflavin_kinase_dom_sf"/>
</dbReference>
<dbReference type="SUPFAM" id="SSF52374">
    <property type="entry name" value="Nucleotidylyl transferase"/>
    <property type="match status" value="1"/>
</dbReference>
<evidence type="ECO:0000256" key="5">
    <source>
        <dbReference type="ARBA" id="ARBA00022679"/>
    </source>
</evidence>
<feature type="domain" description="Riboflavin kinase" evidence="15">
    <location>
        <begin position="171"/>
        <end position="296"/>
    </location>
</feature>
<dbReference type="AlphaFoldDB" id="A0A175A132"/>
<evidence type="ECO:0000256" key="14">
    <source>
        <dbReference type="PIRNR" id="PIRNR004491"/>
    </source>
</evidence>
<dbReference type="Proteomes" id="UP000078383">
    <property type="component" value="Unassembled WGS sequence"/>
</dbReference>